<sequence>MGSGKFELNQLRCFVCVAEELSFRRAALRLNMTQPPLSRQIMMLEHAVGARLLDRNNRVIRLTAAGQSFLASATEILERAEFAVLSARQAERGEIGGVEMGFVPSAAFGFVPTIIAALSERLPDVTFNPIEMMSYEIVEALRSGRLDFGLTRSRGTEAQLDTVRVISETFLLALPADHPLAAAAEVRLGDLDGQAFIGYSTERGGHLRRVHQGLFAAAGIAPRLVQEVSQTHTVLALVDRGLGAALVPASAGALRMTNLTFRQIRIPARFRSDIYLASGLRRTGALQQRVRGVIRDALAEYAGAGPA</sequence>
<gene>
    <name evidence="6" type="ORF">GE300_04105</name>
</gene>
<dbReference type="RefSeq" id="WP_154445180.1">
    <property type="nucleotide sequence ID" value="NZ_WIND01000002.1"/>
</dbReference>
<protein>
    <submittedName>
        <fullName evidence="6">LysR family transcriptional regulator</fullName>
    </submittedName>
</protein>
<evidence type="ECO:0000259" key="5">
    <source>
        <dbReference type="PROSITE" id="PS50931"/>
    </source>
</evidence>
<dbReference type="GO" id="GO:0003677">
    <property type="term" value="F:DNA binding"/>
    <property type="evidence" value="ECO:0007669"/>
    <property type="project" value="UniProtKB-KW"/>
</dbReference>
<feature type="domain" description="HTH lysR-type" evidence="5">
    <location>
        <begin position="6"/>
        <end position="63"/>
    </location>
</feature>
<accession>A0A6L5YYP8</accession>
<keyword evidence="2" id="KW-0805">Transcription regulation</keyword>
<proteinExistence type="inferred from homology"/>
<dbReference type="GO" id="GO:0003700">
    <property type="term" value="F:DNA-binding transcription factor activity"/>
    <property type="evidence" value="ECO:0007669"/>
    <property type="project" value="InterPro"/>
</dbReference>
<keyword evidence="4" id="KW-0804">Transcription</keyword>
<evidence type="ECO:0000256" key="4">
    <source>
        <dbReference type="ARBA" id="ARBA00023163"/>
    </source>
</evidence>
<dbReference type="InterPro" id="IPR000847">
    <property type="entry name" value="LysR_HTH_N"/>
</dbReference>
<evidence type="ECO:0000256" key="3">
    <source>
        <dbReference type="ARBA" id="ARBA00023125"/>
    </source>
</evidence>
<dbReference type="InterPro" id="IPR036388">
    <property type="entry name" value="WH-like_DNA-bd_sf"/>
</dbReference>
<reference evidence="6 7" key="1">
    <citation type="submission" date="2019-10" db="EMBL/GenBank/DDBJ databases">
        <title>Cognatihalovulum marinum gen. nov. sp. nov., a new member of the family Rhodobacteraceae isolated from deep seawater of the Northwest Indian Ocean.</title>
        <authorList>
            <person name="Ruan C."/>
            <person name="Wang J."/>
            <person name="Zheng X."/>
            <person name="Song L."/>
            <person name="Zhu Y."/>
            <person name="Huang Y."/>
            <person name="Lu Z."/>
            <person name="Du W."/>
            <person name="Huang L."/>
            <person name="Dai X."/>
        </authorList>
    </citation>
    <scope>NUCLEOTIDE SEQUENCE [LARGE SCALE GENOMIC DNA]</scope>
    <source>
        <strain evidence="6 7">2CG4</strain>
    </source>
</reference>
<keyword evidence="3" id="KW-0238">DNA-binding</keyword>
<dbReference type="InterPro" id="IPR005119">
    <property type="entry name" value="LysR_subst-bd"/>
</dbReference>
<dbReference type="AlphaFoldDB" id="A0A6L5YYP8"/>
<dbReference type="Gene3D" id="1.10.10.10">
    <property type="entry name" value="Winged helix-like DNA-binding domain superfamily/Winged helix DNA-binding domain"/>
    <property type="match status" value="1"/>
</dbReference>
<evidence type="ECO:0000313" key="6">
    <source>
        <dbReference type="EMBL" id="MSU88804.1"/>
    </source>
</evidence>
<evidence type="ECO:0000313" key="7">
    <source>
        <dbReference type="Proteomes" id="UP000474957"/>
    </source>
</evidence>
<organism evidence="6 7">
    <name type="scientific">Halovulum marinum</name>
    <dbReference type="NCBI Taxonomy" id="2662447"/>
    <lineage>
        <taxon>Bacteria</taxon>
        <taxon>Pseudomonadati</taxon>
        <taxon>Pseudomonadota</taxon>
        <taxon>Alphaproteobacteria</taxon>
        <taxon>Rhodobacterales</taxon>
        <taxon>Paracoccaceae</taxon>
        <taxon>Halovulum</taxon>
    </lineage>
</organism>
<dbReference type="PROSITE" id="PS50931">
    <property type="entry name" value="HTH_LYSR"/>
    <property type="match status" value="1"/>
</dbReference>
<dbReference type="InterPro" id="IPR036390">
    <property type="entry name" value="WH_DNA-bd_sf"/>
</dbReference>
<dbReference type="PRINTS" id="PR00039">
    <property type="entry name" value="HTHLYSR"/>
</dbReference>
<dbReference type="SUPFAM" id="SSF46785">
    <property type="entry name" value="Winged helix' DNA-binding domain"/>
    <property type="match status" value="1"/>
</dbReference>
<dbReference type="FunFam" id="1.10.10.10:FF:000001">
    <property type="entry name" value="LysR family transcriptional regulator"/>
    <property type="match status" value="1"/>
</dbReference>
<dbReference type="PANTHER" id="PTHR30346:SF0">
    <property type="entry name" value="HCA OPERON TRANSCRIPTIONAL ACTIVATOR HCAR"/>
    <property type="match status" value="1"/>
</dbReference>
<dbReference type="SUPFAM" id="SSF53850">
    <property type="entry name" value="Periplasmic binding protein-like II"/>
    <property type="match status" value="1"/>
</dbReference>
<evidence type="ECO:0000256" key="1">
    <source>
        <dbReference type="ARBA" id="ARBA00009437"/>
    </source>
</evidence>
<dbReference type="Pfam" id="PF00126">
    <property type="entry name" value="HTH_1"/>
    <property type="match status" value="1"/>
</dbReference>
<dbReference type="EMBL" id="WIND01000002">
    <property type="protein sequence ID" value="MSU88804.1"/>
    <property type="molecule type" value="Genomic_DNA"/>
</dbReference>
<dbReference type="PANTHER" id="PTHR30346">
    <property type="entry name" value="TRANSCRIPTIONAL DUAL REGULATOR HCAR-RELATED"/>
    <property type="match status" value="1"/>
</dbReference>
<evidence type="ECO:0000256" key="2">
    <source>
        <dbReference type="ARBA" id="ARBA00023015"/>
    </source>
</evidence>
<keyword evidence="7" id="KW-1185">Reference proteome</keyword>
<dbReference type="Proteomes" id="UP000474957">
    <property type="component" value="Unassembled WGS sequence"/>
</dbReference>
<comment type="caution">
    <text evidence="6">The sequence shown here is derived from an EMBL/GenBank/DDBJ whole genome shotgun (WGS) entry which is preliminary data.</text>
</comment>
<comment type="similarity">
    <text evidence="1">Belongs to the LysR transcriptional regulatory family.</text>
</comment>
<dbReference type="Gene3D" id="3.40.190.10">
    <property type="entry name" value="Periplasmic binding protein-like II"/>
    <property type="match status" value="2"/>
</dbReference>
<name>A0A6L5YYP8_9RHOB</name>
<dbReference type="GO" id="GO:0032993">
    <property type="term" value="C:protein-DNA complex"/>
    <property type="evidence" value="ECO:0007669"/>
    <property type="project" value="TreeGrafter"/>
</dbReference>
<dbReference type="Pfam" id="PF03466">
    <property type="entry name" value="LysR_substrate"/>
    <property type="match status" value="1"/>
</dbReference>